<evidence type="ECO:0000256" key="4">
    <source>
        <dbReference type="ARBA" id="ARBA00022741"/>
    </source>
</evidence>
<dbReference type="PROSITE" id="PS01215">
    <property type="entry name" value="MRP"/>
    <property type="match status" value="1"/>
</dbReference>
<evidence type="ECO:0000256" key="6">
    <source>
        <dbReference type="ARBA" id="ARBA00023004"/>
    </source>
</evidence>
<sequence length="363" mass="37822">MTDSLEARARQILAGIVDPHTGKDLAASGAVRGVGVSGSDVSVDIVLGYPALSAQAALADEVKRALESDPAIAHAAVGVACRVVAHEVQQGLTPLPGVKNVIAVASGKGGVGKSTVAANLALALKAEGASVGVLDADIYGPSQVRMLGLEGKPDTKDGKRIEPKLSHGVQAMSIGLMIEEDTAMIWRGPMATQALQQMLGETNWSDLDYLVIDLPPGTGDIQLTLCQRIPVSGAIIVTTPQDIALLDARKALKMFEKVNVPVLGIVENMATHVCTNCGHEEHVFGEGGGARMAAQYGVPMLGSLPLDIRIREQADGGTPTVAAMPDSDLAARYREIARNAAGRLSLRARNKAIAFPKIVVQDT</sequence>
<dbReference type="Gene3D" id="3.30.300.130">
    <property type="entry name" value="Fe-S cluster assembly (FSCA)"/>
    <property type="match status" value="1"/>
</dbReference>
<comment type="similarity">
    <text evidence="1">In the N-terminal section; belongs to the MIP18 family.</text>
</comment>
<dbReference type="NCBIfam" id="NF008669">
    <property type="entry name" value="PRK11670.1"/>
    <property type="match status" value="1"/>
</dbReference>
<comment type="subunit">
    <text evidence="9">Homodimer.</text>
</comment>
<comment type="similarity">
    <text evidence="8 9">Belongs to the Mrp/NBP35 ATP-binding proteins family.</text>
</comment>
<dbReference type="RefSeq" id="WP_131998150.1">
    <property type="nucleotide sequence ID" value="NZ_JACGXM010000003.1"/>
</dbReference>
<proteinExistence type="inferred from homology"/>
<dbReference type="CDD" id="cd02037">
    <property type="entry name" value="Mrp_NBP35"/>
    <property type="match status" value="1"/>
</dbReference>
<dbReference type="OrthoDB" id="9809679at2"/>
<evidence type="ECO:0000313" key="11">
    <source>
        <dbReference type="EMBL" id="TCO40450.1"/>
    </source>
</evidence>
<dbReference type="Proteomes" id="UP000294862">
    <property type="component" value="Unassembled WGS sequence"/>
</dbReference>
<evidence type="ECO:0000256" key="2">
    <source>
        <dbReference type="ARBA" id="ARBA00008205"/>
    </source>
</evidence>
<keyword evidence="4 9" id="KW-0547">Nucleotide-binding</keyword>
<dbReference type="SUPFAM" id="SSF117916">
    <property type="entry name" value="Fe-S cluster assembly (FSCA) domain-like"/>
    <property type="match status" value="1"/>
</dbReference>
<dbReference type="GO" id="GO:0140663">
    <property type="term" value="F:ATP-dependent FeS chaperone activity"/>
    <property type="evidence" value="ECO:0007669"/>
    <property type="project" value="InterPro"/>
</dbReference>
<dbReference type="GO" id="GO:0005829">
    <property type="term" value="C:cytosol"/>
    <property type="evidence" value="ECO:0007669"/>
    <property type="project" value="TreeGrafter"/>
</dbReference>
<dbReference type="PANTHER" id="PTHR42961:SF2">
    <property type="entry name" value="IRON-SULFUR PROTEIN NUBPL"/>
    <property type="match status" value="1"/>
</dbReference>
<comment type="similarity">
    <text evidence="2">In the C-terminal section; belongs to the Mrp/NBP35 ATP-binding proteins family.</text>
</comment>
<evidence type="ECO:0000256" key="1">
    <source>
        <dbReference type="ARBA" id="ARBA00007352"/>
    </source>
</evidence>
<evidence type="ECO:0000256" key="7">
    <source>
        <dbReference type="ARBA" id="ARBA00023014"/>
    </source>
</evidence>
<keyword evidence="3 9" id="KW-0479">Metal-binding</keyword>
<evidence type="ECO:0000259" key="10">
    <source>
        <dbReference type="Pfam" id="PF01883"/>
    </source>
</evidence>
<accession>A0A4V2S2H0</accession>
<dbReference type="PANTHER" id="PTHR42961">
    <property type="entry name" value="IRON-SULFUR PROTEIN NUBPL"/>
    <property type="match status" value="1"/>
</dbReference>
<dbReference type="EMBL" id="SLWQ01000005">
    <property type="protein sequence ID" value="TCO40450.1"/>
    <property type="molecule type" value="Genomic_DNA"/>
</dbReference>
<dbReference type="InterPro" id="IPR044304">
    <property type="entry name" value="NUBPL-like"/>
</dbReference>
<dbReference type="GO" id="GO:0016887">
    <property type="term" value="F:ATP hydrolysis activity"/>
    <property type="evidence" value="ECO:0007669"/>
    <property type="project" value="UniProtKB-UniRule"/>
</dbReference>
<dbReference type="InterPro" id="IPR027417">
    <property type="entry name" value="P-loop_NTPase"/>
</dbReference>
<dbReference type="SUPFAM" id="SSF52540">
    <property type="entry name" value="P-loop containing nucleoside triphosphate hydrolases"/>
    <property type="match status" value="1"/>
</dbReference>
<dbReference type="Pfam" id="PF10609">
    <property type="entry name" value="ParA"/>
    <property type="match status" value="1"/>
</dbReference>
<evidence type="ECO:0000256" key="5">
    <source>
        <dbReference type="ARBA" id="ARBA00022840"/>
    </source>
</evidence>
<dbReference type="InterPro" id="IPR019591">
    <property type="entry name" value="Mrp/NBP35_ATP-bd"/>
</dbReference>
<dbReference type="Pfam" id="PF01883">
    <property type="entry name" value="FeS_assembly_P"/>
    <property type="match status" value="1"/>
</dbReference>
<dbReference type="AlphaFoldDB" id="A0A4V2S2H0"/>
<dbReference type="InterPro" id="IPR034904">
    <property type="entry name" value="FSCA_dom_sf"/>
</dbReference>
<organism evidence="11 12">
    <name type="scientific">Dokdonella fugitiva</name>
    <dbReference type="NCBI Taxonomy" id="328517"/>
    <lineage>
        <taxon>Bacteria</taxon>
        <taxon>Pseudomonadati</taxon>
        <taxon>Pseudomonadota</taxon>
        <taxon>Gammaproteobacteria</taxon>
        <taxon>Lysobacterales</taxon>
        <taxon>Rhodanobacteraceae</taxon>
        <taxon>Dokdonella</taxon>
    </lineage>
</organism>
<keyword evidence="9" id="KW-0378">Hydrolase</keyword>
<feature type="domain" description="MIP18 family-like" evidence="10">
    <location>
        <begin position="7"/>
        <end position="71"/>
    </location>
</feature>
<evidence type="ECO:0000256" key="8">
    <source>
        <dbReference type="ARBA" id="ARBA00024036"/>
    </source>
</evidence>
<dbReference type="GO" id="GO:0016226">
    <property type="term" value="P:iron-sulfur cluster assembly"/>
    <property type="evidence" value="ECO:0007669"/>
    <property type="project" value="InterPro"/>
</dbReference>
<reference evidence="11 12" key="1">
    <citation type="journal article" date="2015" name="Stand. Genomic Sci.">
        <title>Genomic Encyclopedia of Bacterial and Archaeal Type Strains, Phase III: the genomes of soil and plant-associated and newly described type strains.</title>
        <authorList>
            <person name="Whitman W.B."/>
            <person name="Woyke T."/>
            <person name="Klenk H.P."/>
            <person name="Zhou Y."/>
            <person name="Lilburn T.G."/>
            <person name="Beck B.J."/>
            <person name="De Vos P."/>
            <person name="Vandamme P."/>
            <person name="Eisen J.A."/>
            <person name="Garrity G."/>
            <person name="Hugenholtz P."/>
            <person name="Kyrpides N.C."/>
        </authorList>
    </citation>
    <scope>NUCLEOTIDE SEQUENCE [LARGE SCALE GENOMIC DNA]</scope>
    <source>
        <strain evidence="11 12">A3</strain>
    </source>
</reference>
<protein>
    <recommendedName>
        <fullName evidence="9">Iron-sulfur cluster carrier protein</fullName>
    </recommendedName>
</protein>
<comment type="caution">
    <text evidence="11">The sequence shown here is derived from an EMBL/GenBank/DDBJ whole genome shotgun (WGS) entry which is preliminary data.</text>
</comment>
<gene>
    <name evidence="11" type="ORF">EV148_105248</name>
</gene>
<evidence type="ECO:0000256" key="9">
    <source>
        <dbReference type="HAMAP-Rule" id="MF_02040"/>
    </source>
</evidence>
<dbReference type="GO" id="GO:0005524">
    <property type="term" value="F:ATP binding"/>
    <property type="evidence" value="ECO:0007669"/>
    <property type="project" value="UniProtKB-UniRule"/>
</dbReference>
<keyword evidence="12" id="KW-1185">Reference proteome</keyword>
<feature type="binding site" evidence="9">
    <location>
        <begin position="107"/>
        <end position="114"/>
    </location>
    <ligand>
        <name>ATP</name>
        <dbReference type="ChEBI" id="CHEBI:30616"/>
    </ligand>
</feature>
<dbReference type="InterPro" id="IPR000808">
    <property type="entry name" value="Mrp-like_CS"/>
</dbReference>
<dbReference type="FunFam" id="3.40.50.300:FF:000418">
    <property type="entry name" value="Iron-sulfur cluster carrier protein"/>
    <property type="match status" value="1"/>
</dbReference>
<dbReference type="InterPro" id="IPR002744">
    <property type="entry name" value="MIP18-like"/>
</dbReference>
<keyword evidence="7 9" id="KW-0411">Iron-sulfur</keyword>
<dbReference type="HAMAP" id="MF_02040">
    <property type="entry name" value="Mrp_NBP35"/>
    <property type="match status" value="1"/>
</dbReference>
<dbReference type="InterPro" id="IPR033756">
    <property type="entry name" value="YlxH/NBP35"/>
</dbReference>
<dbReference type="GO" id="GO:0046872">
    <property type="term" value="F:metal ion binding"/>
    <property type="evidence" value="ECO:0007669"/>
    <property type="project" value="UniProtKB-KW"/>
</dbReference>
<keyword evidence="6 9" id="KW-0408">Iron</keyword>
<dbReference type="Gene3D" id="3.40.50.300">
    <property type="entry name" value="P-loop containing nucleotide triphosphate hydrolases"/>
    <property type="match status" value="1"/>
</dbReference>
<dbReference type="GO" id="GO:0051539">
    <property type="term" value="F:4 iron, 4 sulfur cluster binding"/>
    <property type="evidence" value="ECO:0007669"/>
    <property type="project" value="TreeGrafter"/>
</dbReference>
<evidence type="ECO:0000256" key="3">
    <source>
        <dbReference type="ARBA" id="ARBA00022723"/>
    </source>
</evidence>
<keyword evidence="5 9" id="KW-0067">ATP-binding</keyword>
<comment type="function">
    <text evidence="9">Binds and transfers iron-sulfur (Fe-S) clusters to target apoproteins. Can hydrolyze ATP.</text>
</comment>
<name>A0A4V2S2H0_9GAMM</name>
<evidence type="ECO:0000313" key="12">
    <source>
        <dbReference type="Proteomes" id="UP000294862"/>
    </source>
</evidence>